<proteinExistence type="predicted"/>
<feature type="region of interest" description="Disordered" evidence="1">
    <location>
        <begin position="1311"/>
        <end position="1391"/>
    </location>
</feature>
<sequence>MIDPDDCEYFNWAPDDHEDLGNLYTQYDYTNVIPLGAKRNLFQTMSKTMGDFVLSDIFTTSMQMRWAMNMMKFGLQLPMEDIDSIEDAFKKYSDVFFVLNRLEFLDDDIDENKSLDIIHRAMSELVCRPSTLFNPRCFFEDELPCRAVRRQYNNQVVQVRNSSVIARKVPPLKDKGNFELDPNKPTLPETAERPDTDNSSVLGSNVPVEHYDQEPPVPAFESPDTGMMSSPGYRVAMTAMADSSRPHHHRRSSGKVRPRADTSATVDTVTTGKSITSTLAGDTHPTMTRTRMSGALVLWDRYVQLLARVMQVYSTIIRTIQPNTPPEVVLAIADRLLLIVDMILSQQGQNPRLQKWVDKYRPHIGGELWDKTWGTIGDRLEYSAIKLAIDVWGRVISMPNVPNDVLLKDFRYWLHRENVLDAWLQMLKQVANRVLRAHYPHDTSIGATTMHVRIMDFSMAGTTSDEEAKALLRAYAGTHINMDAISAHSYCLYASHMCTIIENGLRIKKIVKANGGYYVQRPPTANYILHYFGKPLLSIAWHTGKPSRYDAEARCRTRCSILIISETELRRHAYEALSALIAYSGYYHDIGCSDMISDPEGRILGAFNNSVSQSKDEPSYHHARTAMFDIIQKIEDIPFLDSALDDAVFSSYLQMYFKILLCSVVTENDPGNMQYLTCVVLTYLHQYAQYNPGYVQIFVEFYAERYQATRDDKLAVVYLYGLTQAAVVTWRDFLSDNHYRSIFTMLVHTLSGCDKNLRRYTHWDEYHQVFITSIRCLSAWLAVATKYSFSQPELIDELVNLLTRCNGFLRSSSPESPTTTMRLGRKIQLTTSADASDTQWCPDSTAKLSNWTNRPGNQDGDLLGDDYIASYATLGVLSNNTPLRLTCNSRQEPKHKARVLSDSLYRVLSTTISVFSTFLLRTIDKEQYVATNPPHDVLLMRMILYHNQIPDIGVLLNSCSPSVAHMLRDYKPVSVEFYSAYFRAVYSAINLKRYVNGEWVDAAIMYTSRYPSGSKQWITFTTNIDAETTTGSAAAKDNASSGGSDSDPSLCSSSNTTLPWIRMTEGVISCGPLRSKFDILDMSGHIRHARPIIDNVGESAMEERTADEFARLHSARTEPDIGFTPIAPLEFPSRGNNHTRNNLYDHMSLDTSALSISEPMLRDIDHLDDLDRPFSAFAGVIYLRSPDSITRERTMAKGPIRGVSPEFNHFLTMLGRHNPVPVERLKRFPDDPVLMRYSFRERSFQVNYDLAPNVSSLISGCPMTQRDNEKFYKLLYERGIYVLWFDSHSGELDHELAWQFLDNRYDIISSRLPESSNPPRAPPCVSERTVYSDTTYSTTRSERPKPMRDPSVLEQTLRSATVQPEYTSALHRPKRAHGSPKDSKKSSNVSELSIHKFRAREFFQKAIGLNRPQTSPEATQVLSRCSSDPNNTDSTDNLHRKQETPNVSRVHSPSKDGDLVGLEEALQMAIDVNPSDKPETKNNASRITETASTPISPIQRTLRNDRTFSDSAGHRNAGNSEPSSPRSTVSDTAPKIRVMIALAPIADTKGRLIKITMSASDGSKQMNEDFIRMTGPLMPNMVIETRDVAGLLSATVMDASSNIASLRGEDFSVVYKRVEMITSIIENYSIRHKSAGDVHKFMFPVGKSGVQNTFDIPQSVLVGKNNHRSRSASTSNIDIDSNATNDNTDDSKGVGDQRV</sequence>
<feature type="compositionally biased region" description="Basic and acidic residues" evidence="1">
    <location>
        <begin position="172"/>
        <end position="182"/>
    </location>
</feature>
<feature type="region of interest" description="Disordered" evidence="1">
    <location>
        <begin position="242"/>
        <end position="267"/>
    </location>
</feature>
<comment type="caution">
    <text evidence="2">The sequence shown here is derived from an EMBL/GenBank/DDBJ whole genome shotgun (WGS) entry which is preliminary data.</text>
</comment>
<name>A0A9W8CU50_9FUNG</name>
<feature type="compositionally biased region" description="Polar residues" evidence="1">
    <location>
        <begin position="1329"/>
        <end position="1339"/>
    </location>
</feature>
<feature type="region of interest" description="Disordered" evidence="1">
    <location>
        <begin position="1408"/>
        <end position="1457"/>
    </location>
</feature>
<feature type="compositionally biased region" description="Low complexity" evidence="1">
    <location>
        <begin position="1675"/>
        <end position="1686"/>
    </location>
</feature>
<evidence type="ECO:0000313" key="2">
    <source>
        <dbReference type="EMBL" id="KAJ1723507.1"/>
    </source>
</evidence>
<feature type="compositionally biased region" description="Polar residues" evidence="1">
    <location>
        <begin position="1411"/>
        <end position="1435"/>
    </location>
</feature>
<evidence type="ECO:0000313" key="3">
    <source>
        <dbReference type="Proteomes" id="UP001149813"/>
    </source>
</evidence>
<feature type="compositionally biased region" description="Basic residues" evidence="1">
    <location>
        <begin position="246"/>
        <end position="257"/>
    </location>
</feature>
<reference evidence="2" key="1">
    <citation type="submission" date="2022-07" db="EMBL/GenBank/DDBJ databases">
        <title>Phylogenomic reconstructions and comparative analyses of Kickxellomycotina fungi.</title>
        <authorList>
            <person name="Reynolds N.K."/>
            <person name="Stajich J.E."/>
            <person name="Barry K."/>
            <person name="Grigoriev I.V."/>
            <person name="Crous P."/>
            <person name="Smith M.E."/>
        </authorList>
    </citation>
    <scope>NUCLEOTIDE SEQUENCE</scope>
    <source>
        <strain evidence="2">NBRC 32514</strain>
    </source>
</reference>
<feature type="compositionally biased region" description="Polar residues" evidence="1">
    <location>
        <begin position="1517"/>
        <end position="1531"/>
    </location>
</feature>
<feature type="region of interest" description="Disordered" evidence="1">
    <location>
        <begin position="172"/>
        <end position="228"/>
    </location>
</feature>
<feature type="compositionally biased region" description="Basic and acidic residues" evidence="1">
    <location>
        <begin position="1689"/>
        <end position="1699"/>
    </location>
</feature>
<feature type="compositionally biased region" description="Polar residues" evidence="1">
    <location>
        <begin position="1481"/>
        <end position="1501"/>
    </location>
</feature>
<gene>
    <name evidence="2" type="ORF">LPJ53_002164</name>
</gene>
<feature type="region of interest" description="Disordered" evidence="1">
    <location>
        <begin position="1031"/>
        <end position="1051"/>
    </location>
</feature>
<feature type="region of interest" description="Disordered" evidence="1">
    <location>
        <begin position="1472"/>
        <end position="1532"/>
    </location>
</feature>
<dbReference type="Proteomes" id="UP001149813">
    <property type="component" value="Unassembled WGS sequence"/>
</dbReference>
<evidence type="ECO:0008006" key="4">
    <source>
        <dbReference type="Google" id="ProtNLM"/>
    </source>
</evidence>
<feature type="region of interest" description="Disordered" evidence="1">
    <location>
        <begin position="1665"/>
        <end position="1699"/>
    </location>
</feature>
<organism evidence="2 3">
    <name type="scientific">Coemansia erecta</name>
    <dbReference type="NCBI Taxonomy" id="147472"/>
    <lineage>
        <taxon>Eukaryota</taxon>
        <taxon>Fungi</taxon>
        <taxon>Fungi incertae sedis</taxon>
        <taxon>Zoopagomycota</taxon>
        <taxon>Kickxellomycotina</taxon>
        <taxon>Kickxellomycetes</taxon>
        <taxon>Kickxellales</taxon>
        <taxon>Kickxellaceae</taxon>
        <taxon>Coemansia</taxon>
    </lineage>
</organism>
<feature type="compositionally biased region" description="Polar residues" evidence="1">
    <location>
        <begin position="1353"/>
        <end position="1366"/>
    </location>
</feature>
<protein>
    <recommendedName>
        <fullName evidence="4">Rap-GAP domain-containing protein</fullName>
    </recommendedName>
</protein>
<dbReference type="EMBL" id="JANBOJ010000064">
    <property type="protein sequence ID" value="KAJ1723507.1"/>
    <property type="molecule type" value="Genomic_DNA"/>
</dbReference>
<accession>A0A9W8CU50</accession>
<evidence type="ECO:0000256" key="1">
    <source>
        <dbReference type="SAM" id="MobiDB-lite"/>
    </source>
</evidence>
<keyword evidence="3" id="KW-1185">Reference proteome</keyword>
<dbReference type="OrthoDB" id="5567668at2759"/>